<sequence>MSIQSNFEHIKNRISQACRRVNREEDVQVIAVTKYVTVETAKEAVDAGVTELGENRVEGFNEKHEAIGDAVNWHFIGTLQSRKVKNIIQDVDYIHSLDRSSLAKEINKRSDRTVPCFVQVNTSGEDSKHGLNPENVESFVEQLKEYENIKVVGLMTMAPLTEDEQLIRNCFRKLRALREHVQALNLDYAPCTYLSMGMSNDYEIAAEEGATHIRIGSSLVGNETT</sequence>
<name>A0ABW5Q8A8_9BACI</name>
<comment type="similarity">
    <text evidence="2 3">Belongs to the pyridoxal phosphate-binding protein YggS/PROSC family.</text>
</comment>
<dbReference type="CDD" id="cd00635">
    <property type="entry name" value="PLPDE_III_YBL036c_like"/>
    <property type="match status" value="1"/>
</dbReference>
<dbReference type="InterPro" id="IPR001608">
    <property type="entry name" value="Ala_racemase_N"/>
</dbReference>
<feature type="domain" description="Alanine racemase N-terminal" evidence="4">
    <location>
        <begin position="8"/>
        <end position="222"/>
    </location>
</feature>
<organism evidence="5 6">
    <name type="scientific">Piscibacillus salipiscarius</name>
    <dbReference type="NCBI Taxonomy" id="299480"/>
    <lineage>
        <taxon>Bacteria</taxon>
        <taxon>Bacillati</taxon>
        <taxon>Bacillota</taxon>
        <taxon>Bacilli</taxon>
        <taxon>Bacillales</taxon>
        <taxon>Bacillaceae</taxon>
        <taxon>Piscibacillus</taxon>
    </lineage>
</organism>
<evidence type="ECO:0000313" key="5">
    <source>
        <dbReference type="EMBL" id="MFD2638194.1"/>
    </source>
</evidence>
<keyword evidence="1 2" id="KW-0663">Pyridoxal phosphate</keyword>
<dbReference type="RefSeq" id="WP_054751589.1">
    <property type="nucleotide sequence ID" value="NZ_JBHUMZ010000016.1"/>
</dbReference>
<dbReference type="Pfam" id="PF01168">
    <property type="entry name" value="Ala_racemase_N"/>
    <property type="match status" value="1"/>
</dbReference>
<dbReference type="InterPro" id="IPR011078">
    <property type="entry name" value="PyrdxlP_homeostasis"/>
</dbReference>
<reference evidence="6" key="1">
    <citation type="journal article" date="2019" name="Int. J. Syst. Evol. Microbiol.">
        <title>The Global Catalogue of Microorganisms (GCM) 10K type strain sequencing project: providing services to taxonomists for standard genome sequencing and annotation.</title>
        <authorList>
            <consortium name="The Broad Institute Genomics Platform"/>
            <consortium name="The Broad Institute Genome Sequencing Center for Infectious Disease"/>
            <person name="Wu L."/>
            <person name="Ma J."/>
        </authorList>
    </citation>
    <scope>NUCLEOTIDE SEQUENCE [LARGE SCALE GENOMIC DNA]</scope>
    <source>
        <strain evidence="6">TISTR 1571</strain>
    </source>
</reference>
<comment type="function">
    <text evidence="2">Pyridoxal 5'-phosphate (PLP)-binding protein, which is involved in PLP homeostasis.</text>
</comment>
<protein>
    <recommendedName>
        <fullName evidence="2">Pyridoxal phosphate homeostasis protein</fullName>
        <shortName evidence="2">PLP homeostasis protein</shortName>
    </recommendedName>
</protein>
<keyword evidence="6" id="KW-1185">Reference proteome</keyword>
<evidence type="ECO:0000256" key="3">
    <source>
        <dbReference type="RuleBase" id="RU004514"/>
    </source>
</evidence>
<dbReference type="EMBL" id="JBHUMZ010000016">
    <property type="protein sequence ID" value="MFD2638194.1"/>
    <property type="molecule type" value="Genomic_DNA"/>
</dbReference>
<dbReference type="PANTHER" id="PTHR10146">
    <property type="entry name" value="PROLINE SYNTHETASE CO-TRANSCRIBED BACTERIAL HOMOLOG PROTEIN"/>
    <property type="match status" value="1"/>
</dbReference>
<evidence type="ECO:0000256" key="2">
    <source>
        <dbReference type="HAMAP-Rule" id="MF_02087"/>
    </source>
</evidence>
<comment type="caution">
    <text evidence="5">The sequence shown here is derived from an EMBL/GenBank/DDBJ whole genome shotgun (WGS) entry which is preliminary data.</text>
</comment>
<gene>
    <name evidence="5" type="ORF">ACFSW4_04915</name>
</gene>
<dbReference type="Proteomes" id="UP001597452">
    <property type="component" value="Unassembled WGS sequence"/>
</dbReference>
<evidence type="ECO:0000313" key="6">
    <source>
        <dbReference type="Proteomes" id="UP001597452"/>
    </source>
</evidence>
<dbReference type="PIRSF" id="PIRSF004848">
    <property type="entry name" value="YBL036c_PLPDEIII"/>
    <property type="match status" value="1"/>
</dbReference>
<accession>A0ABW5Q8A8</accession>
<dbReference type="HAMAP" id="MF_02087">
    <property type="entry name" value="PLP_homeostasis"/>
    <property type="match status" value="1"/>
</dbReference>
<dbReference type="PANTHER" id="PTHR10146:SF14">
    <property type="entry name" value="PYRIDOXAL PHOSPHATE HOMEOSTASIS PROTEIN"/>
    <property type="match status" value="1"/>
</dbReference>
<feature type="modified residue" description="N6-(pyridoxal phosphate)lysine" evidence="2">
    <location>
        <position position="34"/>
    </location>
</feature>
<dbReference type="PROSITE" id="PS01211">
    <property type="entry name" value="UPF0001"/>
    <property type="match status" value="1"/>
</dbReference>
<dbReference type="NCBIfam" id="TIGR00044">
    <property type="entry name" value="YggS family pyridoxal phosphate-dependent enzyme"/>
    <property type="match status" value="1"/>
</dbReference>
<dbReference type="SUPFAM" id="SSF51419">
    <property type="entry name" value="PLP-binding barrel"/>
    <property type="match status" value="1"/>
</dbReference>
<dbReference type="InterPro" id="IPR029066">
    <property type="entry name" value="PLP-binding_barrel"/>
</dbReference>
<evidence type="ECO:0000259" key="4">
    <source>
        <dbReference type="Pfam" id="PF01168"/>
    </source>
</evidence>
<proteinExistence type="inferred from homology"/>
<evidence type="ECO:0000256" key="1">
    <source>
        <dbReference type="ARBA" id="ARBA00022898"/>
    </source>
</evidence>
<dbReference type="Gene3D" id="3.20.20.10">
    <property type="entry name" value="Alanine racemase"/>
    <property type="match status" value="1"/>
</dbReference>